<keyword evidence="1 4" id="KW-0808">Transferase</keyword>
<dbReference type="Proteomes" id="UP000276437">
    <property type="component" value="Chromosome"/>
</dbReference>
<dbReference type="Gene3D" id="3.40.630.30">
    <property type="match status" value="1"/>
</dbReference>
<dbReference type="PROSITE" id="PS51186">
    <property type="entry name" value="GNAT"/>
    <property type="match status" value="1"/>
</dbReference>
<dbReference type="OrthoDB" id="9798006at2"/>
<sequence>MIRHAQERDLPEILAIYNDAIIHTTAVYEWHPQTLEDRWEWYRGKKQTGFPIIVCEMDHMMLGFATFGLYRDLSGFKYTVADSVYVHEHHRCKQVGTGLLRELVKIAANQDFVTMVAEIDSANESSKRMHEKVGFKNAGVISKAGFKFGTWLDLAIYQYDLNGV</sequence>
<dbReference type="RefSeq" id="WP_126308333.1">
    <property type="nucleotide sequence ID" value="NZ_AP018449.1"/>
</dbReference>
<keyword evidence="5" id="KW-1185">Reference proteome</keyword>
<evidence type="ECO:0000259" key="3">
    <source>
        <dbReference type="PROSITE" id="PS51186"/>
    </source>
</evidence>
<evidence type="ECO:0000313" key="4">
    <source>
        <dbReference type="EMBL" id="BBB91296.1"/>
    </source>
</evidence>
<dbReference type="GO" id="GO:0016747">
    <property type="term" value="F:acyltransferase activity, transferring groups other than amino-acyl groups"/>
    <property type="evidence" value="ECO:0007669"/>
    <property type="project" value="InterPro"/>
</dbReference>
<dbReference type="KEGG" id="mana:MAMMFC1_01968"/>
<feature type="domain" description="N-acetyltransferase" evidence="3">
    <location>
        <begin position="1"/>
        <end position="157"/>
    </location>
</feature>
<dbReference type="PANTHER" id="PTHR43072:SF23">
    <property type="entry name" value="UPF0039 PROTEIN C11D3.02C"/>
    <property type="match status" value="1"/>
</dbReference>
<dbReference type="AlphaFoldDB" id="A0A348AJP8"/>
<proteinExistence type="predicted"/>
<evidence type="ECO:0000256" key="2">
    <source>
        <dbReference type="ARBA" id="ARBA00023315"/>
    </source>
</evidence>
<dbReference type="CDD" id="cd04301">
    <property type="entry name" value="NAT_SF"/>
    <property type="match status" value="1"/>
</dbReference>
<evidence type="ECO:0000256" key="1">
    <source>
        <dbReference type="ARBA" id="ARBA00022679"/>
    </source>
</evidence>
<dbReference type="EMBL" id="AP018449">
    <property type="protein sequence ID" value="BBB91296.1"/>
    <property type="molecule type" value="Genomic_DNA"/>
</dbReference>
<dbReference type="EC" id="2.3.1.-" evidence="4"/>
<dbReference type="InterPro" id="IPR000182">
    <property type="entry name" value="GNAT_dom"/>
</dbReference>
<organism evidence="4 5">
    <name type="scientific">Methylomusa anaerophila</name>
    <dbReference type="NCBI Taxonomy" id="1930071"/>
    <lineage>
        <taxon>Bacteria</taxon>
        <taxon>Bacillati</taxon>
        <taxon>Bacillota</taxon>
        <taxon>Negativicutes</taxon>
        <taxon>Selenomonadales</taxon>
        <taxon>Sporomusaceae</taxon>
        <taxon>Methylomusa</taxon>
    </lineage>
</organism>
<dbReference type="Pfam" id="PF00583">
    <property type="entry name" value="Acetyltransf_1"/>
    <property type="match status" value="1"/>
</dbReference>
<reference evidence="4 5" key="1">
    <citation type="journal article" date="2018" name="Int. J. Syst. Evol. Microbiol.">
        <title>Methylomusa anaerophila gen. nov., sp. nov., an anaerobic methanol-utilizing bacterium isolated from a microbial fuel cell.</title>
        <authorList>
            <person name="Amano N."/>
            <person name="Yamamuro A."/>
            <person name="Miyahara M."/>
            <person name="Kouzuma A."/>
            <person name="Abe T."/>
            <person name="Watanabe K."/>
        </authorList>
    </citation>
    <scope>NUCLEOTIDE SEQUENCE [LARGE SCALE GENOMIC DNA]</scope>
    <source>
        <strain evidence="4 5">MMFC1</strain>
    </source>
</reference>
<dbReference type="PANTHER" id="PTHR43072">
    <property type="entry name" value="N-ACETYLTRANSFERASE"/>
    <property type="match status" value="1"/>
</dbReference>
<evidence type="ECO:0000313" key="5">
    <source>
        <dbReference type="Proteomes" id="UP000276437"/>
    </source>
</evidence>
<dbReference type="SUPFAM" id="SSF55729">
    <property type="entry name" value="Acyl-CoA N-acyltransferases (Nat)"/>
    <property type="match status" value="1"/>
</dbReference>
<gene>
    <name evidence="4" type="primary">yncA_2</name>
    <name evidence="4" type="ORF">MAMMFC1_01968</name>
</gene>
<name>A0A348AJP8_9FIRM</name>
<protein>
    <submittedName>
        <fullName evidence="4">N-acyltransferase YncA</fullName>
        <ecNumber evidence="4">2.3.1.-</ecNumber>
    </submittedName>
</protein>
<accession>A0A348AJP8</accession>
<dbReference type="InterPro" id="IPR016181">
    <property type="entry name" value="Acyl_CoA_acyltransferase"/>
</dbReference>
<keyword evidence="2 4" id="KW-0012">Acyltransferase</keyword>